<evidence type="ECO:0000313" key="4">
    <source>
        <dbReference type="Proteomes" id="UP001199260"/>
    </source>
</evidence>
<evidence type="ECO:0000259" key="2">
    <source>
        <dbReference type="Pfam" id="PF19407"/>
    </source>
</evidence>
<dbReference type="InterPro" id="IPR046022">
    <property type="entry name" value="DUF5979"/>
</dbReference>
<evidence type="ECO:0000256" key="1">
    <source>
        <dbReference type="SAM" id="SignalP"/>
    </source>
</evidence>
<protein>
    <submittedName>
        <fullName evidence="3">DUF5979 domain-containing protein</fullName>
    </submittedName>
</protein>
<reference evidence="3 4" key="1">
    <citation type="submission" date="2021-11" db="EMBL/GenBank/DDBJ databases">
        <title>Genome sequence.</title>
        <authorList>
            <person name="Sun Q."/>
        </authorList>
    </citation>
    <scope>NUCLEOTIDE SEQUENCE [LARGE SCALE GENOMIC DNA]</scope>
    <source>
        <strain evidence="3 4">KCTC 12005</strain>
    </source>
</reference>
<keyword evidence="1" id="KW-0732">Signal</keyword>
<accession>A0AAW4XVX1</accession>
<dbReference type="EMBL" id="JAJNCT010000009">
    <property type="protein sequence ID" value="MCD2165550.1"/>
    <property type="molecule type" value="Genomic_DNA"/>
</dbReference>
<feature type="domain" description="DUF5979" evidence="2">
    <location>
        <begin position="421"/>
        <end position="521"/>
    </location>
</feature>
<feature type="signal peptide" evidence="1">
    <location>
        <begin position="1"/>
        <end position="25"/>
    </location>
</feature>
<feature type="domain" description="DUF5979" evidence="2">
    <location>
        <begin position="534"/>
        <end position="633"/>
    </location>
</feature>
<name>A0AAW4XVX1_9BURK</name>
<dbReference type="RefSeq" id="WP_230774273.1">
    <property type="nucleotide sequence ID" value="NZ_JAJNCT010000009.1"/>
</dbReference>
<evidence type="ECO:0000313" key="3">
    <source>
        <dbReference type="EMBL" id="MCD2165550.1"/>
    </source>
</evidence>
<feature type="chain" id="PRO_5043352418" evidence="1">
    <location>
        <begin position="26"/>
        <end position="673"/>
    </location>
</feature>
<sequence length="673" mass="67869">MKSWSTVFRLTSLAFLTGAASMASAQVPKVLIIGDAYVLSGTFFGQTYANGAYNEMVAAVTALGGSAADVTQKNFDITGAGGNPTTITASDFIPPGGGQYDIVVMTAVYGGFNAASVTAMQSAIQTRAANAFFLYPDQCSACAPNIDQITSPIINAATGWGISRGILFNDSSQGAGPGSVVLNSATPLASSFTSLNPMTVLDYRVLNNVPAYNVLYMPPQTASPGDPSPRPPITMPTPADVANNTRINNVSALIVPRAQSFSGNGACIFTISDVNPLALPGNPPVGRLGSIMVNAAVSPTGSCAAQSGSIAISKTLAPLPAQAPVAWPLDFQFTVTCDKPAAGTNYAVPPLSFSADGTQTTTVTDIPAGANCSVSEQAPTAISGFRWEIAPAAPINVAISEGAQSPAAFTNTLVPTTGSIAITKTLAPLPAGAPVTWPQNFNFTATCNLPTAGSTYTATASFNSAGSQTATIANVPDGALCSLSETQPAAPAAHTWDAAAFSPASVTVAAGQTASSAITNRLQTIPPALGTALITKTLAPLPAGAPVTWPLTFNFTATCDKPAANTPYTTSLSFTAAGSQTATLATIPAGSNCTLSEAMPGAPSGYTWDAPAFAPATISVAGGQSVSTAITNTLRTNAIAAEPVPSNTAAGLAAMAALLAALVIRQRRQAART</sequence>
<organism evidence="3 4">
    <name type="scientific">Comamonas koreensis</name>
    <dbReference type="NCBI Taxonomy" id="160825"/>
    <lineage>
        <taxon>Bacteria</taxon>
        <taxon>Pseudomonadati</taxon>
        <taxon>Pseudomonadota</taxon>
        <taxon>Betaproteobacteria</taxon>
        <taxon>Burkholderiales</taxon>
        <taxon>Comamonadaceae</taxon>
        <taxon>Comamonas</taxon>
    </lineage>
</organism>
<dbReference type="Proteomes" id="UP001199260">
    <property type="component" value="Unassembled WGS sequence"/>
</dbReference>
<proteinExistence type="predicted"/>
<dbReference type="Pfam" id="PF19407">
    <property type="entry name" value="DUF5979"/>
    <property type="match status" value="3"/>
</dbReference>
<comment type="caution">
    <text evidence="3">The sequence shown here is derived from an EMBL/GenBank/DDBJ whole genome shotgun (WGS) entry which is preliminary data.</text>
</comment>
<gene>
    <name evidence="3" type="ORF">LPW39_10420</name>
</gene>
<feature type="domain" description="DUF5979" evidence="2">
    <location>
        <begin position="311"/>
        <end position="412"/>
    </location>
</feature>
<dbReference type="AlphaFoldDB" id="A0AAW4XVX1"/>
<keyword evidence="4" id="KW-1185">Reference proteome</keyword>